<dbReference type="InterPro" id="IPR011701">
    <property type="entry name" value="MFS"/>
</dbReference>
<feature type="transmembrane region" description="Helical" evidence="6">
    <location>
        <begin position="296"/>
        <end position="316"/>
    </location>
</feature>
<comment type="caution">
    <text evidence="8">The sequence shown here is derived from an EMBL/GenBank/DDBJ whole genome shotgun (WGS) entry which is preliminary data.</text>
</comment>
<reference evidence="8 9" key="1">
    <citation type="submission" date="2017-08" db="EMBL/GenBank/DDBJ databases">
        <title>A Genome Sequence of Oceanimonas doudoroffii ATCC 27123T.</title>
        <authorList>
            <person name="Brennan M.A."/>
            <person name="Maclea K.S."/>
            <person name="Mcclelland W.D."/>
            <person name="Trachtenberg A.M."/>
        </authorList>
    </citation>
    <scope>NUCLEOTIDE SEQUENCE [LARGE SCALE GENOMIC DNA]</scope>
    <source>
        <strain evidence="8 9">ATCC 27123</strain>
    </source>
</reference>
<dbReference type="Proteomes" id="UP000242757">
    <property type="component" value="Unassembled WGS sequence"/>
</dbReference>
<gene>
    <name evidence="8" type="ORF">B6S08_02115</name>
</gene>
<feature type="transmembrane region" description="Helical" evidence="6">
    <location>
        <begin position="206"/>
        <end position="231"/>
    </location>
</feature>
<evidence type="ECO:0000256" key="4">
    <source>
        <dbReference type="ARBA" id="ARBA00022989"/>
    </source>
</evidence>
<evidence type="ECO:0000256" key="3">
    <source>
        <dbReference type="ARBA" id="ARBA00022692"/>
    </source>
</evidence>
<dbReference type="InterPro" id="IPR050189">
    <property type="entry name" value="MFS_Efflux_Transporters"/>
</dbReference>
<evidence type="ECO:0000259" key="7">
    <source>
        <dbReference type="PROSITE" id="PS50850"/>
    </source>
</evidence>
<comment type="subcellular location">
    <subcellularLocation>
        <location evidence="1">Cell membrane</location>
        <topology evidence="1">Multi-pass membrane protein</topology>
    </subcellularLocation>
</comment>
<feature type="transmembrane region" description="Helical" evidence="6">
    <location>
        <begin position="12"/>
        <end position="36"/>
    </location>
</feature>
<feature type="transmembrane region" description="Helical" evidence="6">
    <location>
        <begin position="268"/>
        <end position="290"/>
    </location>
</feature>
<feature type="transmembrane region" description="Helical" evidence="6">
    <location>
        <begin position="48"/>
        <end position="69"/>
    </location>
</feature>
<dbReference type="SUPFAM" id="SSF103473">
    <property type="entry name" value="MFS general substrate transporter"/>
    <property type="match status" value="1"/>
</dbReference>
<evidence type="ECO:0000313" key="9">
    <source>
        <dbReference type="Proteomes" id="UP000242757"/>
    </source>
</evidence>
<dbReference type="Pfam" id="PF07690">
    <property type="entry name" value="MFS_1"/>
    <property type="match status" value="1"/>
</dbReference>
<feature type="transmembrane region" description="Helical" evidence="6">
    <location>
        <begin position="76"/>
        <end position="95"/>
    </location>
</feature>
<keyword evidence="9" id="KW-1185">Reference proteome</keyword>
<keyword evidence="2" id="KW-1003">Cell membrane</keyword>
<evidence type="ECO:0000256" key="5">
    <source>
        <dbReference type="ARBA" id="ARBA00023136"/>
    </source>
</evidence>
<protein>
    <submittedName>
        <fullName evidence="8">MFS transporter</fullName>
    </submittedName>
</protein>
<name>A0A233RG33_9GAMM</name>
<feature type="transmembrane region" description="Helical" evidence="6">
    <location>
        <begin position="101"/>
        <end position="123"/>
    </location>
</feature>
<keyword evidence="4 6" id="KW-1133">Transmembrane helix</keyword>
<feature type="transmembrane region" description="Helical" evidence="6">
    <location>
        <begin position="243"/>
        <end position="261"/>
    </location>
</feature>
<dbReference type="GO" id="GO:0005886">
    <property type="term" value="C:plasma membrane"/>
    <property type="evidence" value="ECO:0007669"/>
    <property type="project" value="UniProtKB-SubCell"/>
</dbReference>
<dbReference type="PANTHER" id="PTHR43124">
    <property type="entry name" value="PURINE EFFLUX PUMP PBUE"/>
    <property type="match status" value="1"/>
</dbReference>
<evidence type="ECO:0000256" key="6">
    <source>
        <dbReference type="SAM" id="Phobius"/>
    </source>
</evidence>
<dbReference type="GO" id="GO:0022857">
    <property type="term" value="F:transmembrane transporter activity"/>
    <property type="evidence" value="ECO:0007669"/>
    <property type="project" value="InterPro"/>
</dbReference>
<feature type="transmembrane region" description="Helical" evidence="6">
    <location>
        <begin position="135"/>
        <end position="156"/>
    </location>
</feature>
<accession>A0A233RG33</accession>
<keyword evidence="3 6" id="KW-0812">Transmembrane</keyword>
<dbReference type="AlphaFoldDB" id="A0A233RG33"/>
<dbReference type="RefSeq" id="WP_094199131.1">
    <property type="nucleotide sequence ID" value="NZ_NBIM01000001.1"/>
</dbReference>
<proteinExistence type="predicted"/>
<dbReference type="InterPro" id="IPR020846">
    <property type="entry name" value="MFS_dom"/>
</dbReference>
<keyword evidence="5 6" id="KW-0472">Membrane</keyword>
<dbReference type="PROSITE" id="PS50850">
    <property type="entry name" value="MFS"/>
    <property type="match status" value="1"/>
</dbReference>
<dbReference type="Gene3D" id="1.20.1250.20">
    <property type="entry name" value="MFS general substrate transporter like domains"/>
    <property type="match status" value="2"/>
</dbReference>
<dbReference type="OrthoDB" id="9788453at2"/>
<feature type="transmembrane region" description="Helical" evidence="6">
    <location>
        <begin position="162"/>
        <end position="185"/>
    </location>
</feature>
<feature type="transmembrane region" description="Helical" evidence="6">
    <location>
        <begin position="364"/>
        <end position="385"/>
    </location>
</feature>
<evidence type="ECO:0000256" key="1">
    <source>
        <dbReference type="ARBA" id="ARBA00004651"/>
    </source>
</evidence>
<sequence length="415" mass="42709">MTQAYRTHPGVWALALMAFAIGVAEFIVVGVLPAIAADLDVSLARAGGLVGLYALALAIGTPLVVLALARLPRKPLLLALVTVFLLGNLLAAMSTSYPMLLAGRVITAVAHGSFFAIGATVAARLAPAGQASRAIAVMFAGLTLAMVIGVPLGSLLGNALGWRLPFFAVAVLAMVALIGTARWVPALPTQAAGSVAGQLTALTSPPILAMMGVTVLGFGASFAAFIFVTPILTDVTGFSSRTASLLLVVFGLATLVGNLAGGRWAARLGWAVALRYMLAALVLVLVALTLSMSWKLVMVPLLFLWGVLAFGMSPGFQAGMLETAARWTPGAMDFTSALNISAFNLGITLGEVLGSGLVARSQMAMTPLAGVALVLLAQLPLLWLARKKLTARDAAGSAIIGMKLGIALRIKFSPW</sequence>
<dbReference type="PANTHER" id="PTHR43124:SF3">
    <property type="entry name" value="CHLORAMPHENICOL EFFLUX PUMP RV0191"/>
    <property type="match status" value="1"/>
</dbReference>
<dbReference type="InterPro" id="IPR036259">
    <property type="entry name" value="MFS_trans_sf"/>
</dbReference>
<evidence type="ECO:0000256" key="2">
    <source>
        <dbReference type="ARBA" id="ARBA00022475"/>
    </source>
</evidence>
<feature type="transmembrane region" description="Helical" evidence="6">
    <location>
        <begin position="337"/>
        <end position="358"/>
    </location>
</feature>
<dbReference type="CDD" id="cd17324">
    <property type="entry name" value="MFS_NepI_like"/>
    <property type="match status" value="1"/>
</dbReference>
<dbReference type="EMBL" id="NBIM01000001">
    <property type="protein sequence ID" value="OXY82351.1"/>
    <property type="molecule type" value="Genomic_DNA"/>
</dbReference>
<feature type="domain" description="Major facilitator superfamily (MFS) profile" evidence="7">
    <location>
        <begin position="10"/>
        <end position="388"/>
    </location>
</feature>
<evidence type="ECO:0000313" key="8">
    <source>
        <dbReference type="EMBL" id="OXY82351.1"/>
    </source>
</evidence>
<organism evidence="8 9">
    <name type="scientific">Oceanimonas doudoroffii</name>
    <dbReference type="NCBI Taxonomy" id="84158"/>
    <lineage>
        <taxon>Bacteria</taxon>
        <taxon>Pseudomonadati</taxon>
        <taxon>Pseudomonadota</taxon>
        <taxon>Gammaproteobacteria</taxon>
        <taxon>Aeromonadales</taxon>
        <taxon>Aeromonadaceae</taxon>
        <taxon>Oceanimonas</taxon>
    </lineage>
</organism>